<keyword evidence="2 6" id="KW-0378">Hydrolase</keyword>
<comment type="domain">
    <text evidence="6">The Q motif is unique to and characteristic of the DEAD box family of RNA helicases and controls ATP binding and hydrolysis.</text>
</comment>
<feature type="short sequence motif" description="Q motif" evidence="5">
    <location>
        <begin position="83"/>
        <end position="111"/>
    </location>
</feature>
<evidence type="ECO:0000256" key="5">
    <source>
        <dbReference type="PROSITE-ProRule" id="PRU00552"/>
    </source>
</evidence>
<name>A0A8X7C242_9ARAC</name>
<organism evidence="8 9">
    <name type="scientific">Trichonephila inaurata madagascariensis</name>
    <dbReference type="NCBI Taxonomy" id="2747483"/>
    <lineage>
        <taxon>Eukaryota</taxon>
        <taxon>Metazoa</taxon>
        <taxon>Ecdysozoa</taxon>
        <taxon>Arthropoda</taxon>
        <taxon>Chelicerata</taxon>
        <taxon>Arachnida</taxon>
        <taxon>Araneae</taxon>
        <taxon>Araneomorphae</taxon>
        <taxon>Entelegynae</taxon>
        <taxon>Araneoidea</taxon>
        <taxon>Nephilidae</taxon>
        <taxon>Trichonephila</taxon>
        <taxon>Trichonephila inaurata</taxon>
    </lineage>
</organism>
<dbReference type="GO" id="GO:0005524">
    <property type="term" value="F:ATP binding"/>
    <property type="evidence" value="ECO:0007669"/>
    <property type="project" value="UniProtKB-UniRule"/>
</dbReference>
<sequence length="162" mass="18264">MDALEWKSVPMDVSNITMEELQMFGGIEEISDYEILGSDSKTVAKPIKRKKEKCKNSKPKKVRKVELKSNDDLLEDENDEVDVSAWGFYLHDSLLKGLKRLKFQKPTKIQELTIPAAIRGNQDILGAAETGSGKTLAFGIPIVNNIIGIKERREEENKPYTV</sequence>
<keyword evidence="3 6" id="KW-0347">Helicase</keyword>
<dbReference type="EC" id="3.6.4.13" evidence="6"/>
<evidence type="ECO:0000256" key="3">
    <source>
        <dbReference type="ARBA" id="ARBA00022806"/>
    </source>
</evidence>
<dbReference type="EMBL" id="BMAV01008742">
    <property type="protein sequence ID" value="GFY52560.1"/>
    <property type="molecule type" value="Genomic_DNA"/>
</dbReference>
<feature type="domain" description="DEAD-box RNA helicase Q" evidence="7">
    <location>
        <begin position="83"/>
        <end position="111"/>
    </location>
</feature>
<evidence type="ECO:0000256" key="2">
    <source>
        <dbReference type="ARBA" id="ARBA00022801"/>
    </source>
</evidence>
<dbReference type="InterPro" id="IPR027417">
    <property type="entry name" value="P-loop_NTPase"/>
</dbReference>
<dbReference type="PROSITE" id="PS51195">
    <property type="entry name" value="Q_MOTIF"/>
    <property type="match status" value="1"/>
</dbReference>
<evidence type="ECO:0000256" key="6">
    <source>
        <dbReference type="RuleBase" id="RU365068"/>
    </source>
</evidence>
<keyword evidence="6" id="KW-0694">RNA-binding</keyword>
<dbReference type="AlphaFoldDB" id="A0A8X7C242"/>
<protein>
    <recommendedName>
        <fullName evidence="6">ATP-dependent RNA helicase</fullName>
        <ecNumber evidence="6">3.6.4.13</ecNumber>
    </recommendedName>
</protein>
<keyword evidence="4 6" id="KW-0067">ATP-binding</keyword>
<dbReference type="Gene3D" id="3.40.50.300">
    <property type="entry name" value="P-loop containing nucleotide triphosphate hydrolases"/>
    <property type="match status" value="1"/>
</dbReference>
<reference evidence="8" key="1">
    <citation type="submission" date="2020-08" db="EMBL/GenBank/DDBJ databases">
        <title>Multicomponent nature underlies the extraordinary mechanical properties of spider dragline silk.</title>
        <authorList>
            <person name="Kono N."/>
            <person name="Nakamura H."/>
            <person name="Mori M."/>
            <person name="Yoshida Y."/>
            <person name="Ohtoshi R."/>
            <person name="Malay A.D."/>
            <person name="Moran D.A.P."/>
            <person name="Tomita M."/>
            <person name="Numata K."/>
            <person name="Arakawa K."/>
        </authorList>
    </citation>
    <scope>NUCLEOTIDE SEQUENCE</scope>
</reference>
<keyword evidence="1 6" id="KW-0547">Nucleotide-binding</keyword>
<dbReference type="OrthoDB" id="4310724at2759"/>
<dbReference type="InterPro" id="IPR011545">
    <property type="entry name" value="DEAD/DEAH_box_helicase_dom"/>
</dbReference>
<comment type="function">
    <text evidence="6">RNA helicase.</text>
</comment>
<gene>
    <name evidence="8" type="primary">DDX24</name>
    <name evidence="8" type="ORF">TNIN_379801</name>
</gene>
<dbReference type="Proteomes" id="UP000886998">
    <property type="component" value="Unassembled WGS sequence"/>
</dbReference>
<evidence type="ECO:0000256" key="4">
    <source>
        <dbReference type="ARBA" id="ARBA00022840"/>
    </source>
</evidence>
<dbReference type="GO" id="GO:0003723">
    <property type="term" value="F:RNA binding"/>
    <property type="evidence" value="ECO:0007669"/>
    <property type="project" value="UniProtKB-UniRule"/>
</dbReference>
<comment type="catalytic activity">
    <reaction evidence="6">
        <text>ATP + H2O = ADP + phosphate + H(+)</text>
        <dbReference type="Rhea" id="RHEA:13065"/>
        <dbReference type="ChEBI" id="CHEBI:15377"/>
        <dbReference type="ChEBI" id="CHEBI:15378"/>
        <dbReference type="ChEBI" id="CHEBI:30616"/>
        <dbReference type="ChEBI" id="CHEBI:43474"/>
        <dbReference type="ChEBI" id="CHEBI:456216"/>
        <dbReference type="EC" id="3.6.4.13"/>
    </reaction>
</comment>
<dbReference type="Pfam" id="PF00270">
    <property type="entry name" value="DEAD"/>
    <property type="match status" value="1"/>
</dbReference>
<keyword evidence="9" id="KW-1185">Reference proteome</keyword>
<dbReference type="InterPro" id="IPR014014">
    <property type="entry name" value="RNA_helicase_DEAD_Q_motif"/>
</dbReference>
<dbReference type="SUPFAM" id="SSF52540">
    <property type="entry name" value="P-loop containing nucleoside triphosphate hydrolases"/>
    <property type="match status" value="1"/>
</dbReference>
<evidence type="ECO:0000313" key="9">
    <source>
        <dbReference type="Proteomes" id="UP000886998"/>
    </source>
</evidence>
<dbReference type="PANTHER" id="PTHR24031">
    <property type="entry name" value="RNA HELICASE"/>
    <property type="match status" value="1"/>
</dbReference>
<accession>A0A8X7C242</accession>
<dbReference type="GO" id="GO:0016787">
    <property type="term" value="F:hydrolase activity"/>
    <property type="evidence" value="ECO:0007669"/>
    <property type="project" value="UniProtKB-KW"/>
</dbReference>
<comment type="similarity">
    <text evidence="6">Belongs to the DEAD box helicase family.</text>
</comment>
<evidence type="ECO:0000256" key="1">
    <source>
        <dbReference type="ARBA" id="ARBA00022741"/>
    </source>
</evidence>
<comment type="caution">
    <text evidence="8">The sequence shown here is derived from an EMBL/GenBank/DDBJ whole genome shotgun (WGS) entry which is preliminary data.</text>
</comment>
<proteinExistence type="inferred from homology"/>
<dbReference type="GO" id="GO:0003724">
    <property type="term" value="F:RNA helicase activity"/>
    <property type="evidence" value="ECO:0007669"/>
    <property type="project" value="UniProtKB-EC"/>
</dbReference>
<evidence type="ECO:0000259" key="7">
    <source>
        <dbReference type="PROSITE" id="PS51195"/>
    </source>
</evidence>
<evidence type="ECO:0000313" key="8">
    <source>
        <dbReference type="EMBL" id="GFY52560.1"/>
    </source>
</evidence>